<evidence type="ECO:0000259" key="1">
    <source>
        <dbReference type="Pfam" id="PF00881"/>
    </source>
</evidence>
<sequence length="177" mass="19410">METVTFKDTLTVIQERKSVRNYTGEQVTKKDIDKILHAAMAAPAAIHMLPWKFIVVTDPEKLKVLANGLPFAKMLPKAGTGIIVCAVPGEAALGNEDFAIIDCACASENILLAAEALGLGAVWTAVYPNKELMDFIRKELNIPRHVIPLNVIPVGHPAGDESAQNKYNAKNIHWEKW</sequence>
<dbReference type="Pfam" id="PF00881">
    <property type="entry name" value="Nitroreductase"/>
    <property type="match status" value="2"/>
</dbReference>
<protein>
    <submittedName>
        <fullName evidence="2">Nitroreductase family protein</fullName>
    </submittedName>
</protein>
<dbReference type="GO" id="GO:0016491">
    <property type="term" value="F:oxidoreductase activity"/>
    <property type="evidence" value="ECO:0007669"/>
    <property type="project" value="InterPro"/>
</dbReference>
<dbReference type="OrthoDB" id="9812105at2"/>
<dbReference type="PANTHER" id="PTHR23026:SF123">
    <property type="entry name" value="NAD(P)H NITROREDUCTASE RV3131-RELATED"/>
    <property type="match status" value="1"/>
</dbReference>
<evidence type="ECO:0000313" key="3">
    <source>
        <dbReference type="Proteomes" id="UP000321533"/>
    </source>
</evidence>
<dbReference type="PANTHER" id="PTHR23026">
    <property type="entry name" value="NADPH NITROREDUCTASE"/>
    <property type="match status" value="1"/>
</dbReference>
<dbReference type="KEGG" id="pgin:FRZ67_02625"/>
<dbReference type="RefSeq" id="WP_147188053.1">
    <property type="nucleotide sequence ID" value="NZ_CP042435.1"/>
</dbReference>
<accession>A0A5B8V5Z2</accession>
<dbReference type="InterPro" id="IPR000415">
    <property type="entry name" value="Nitroreductase-like"/>
</dbReference>
<organism evidence="2 3">
    <name type="scientific">Panacibacter ginsenosidivorans</name>
    <dbReference type="NCBI Taxonomy" id="1813871"/>
    <lineage>
        <taxon>Bacteria</taxon>
        <taxon>Pseudomonadati</taxon>
        <taxon>Bacteroidota</taxon>
        <taxon>Chitinophagia</taxon>
        <taxon>Chitinophagales</taxon>
        <taxon>Chitinophagaceae</taxon>
        <taxon>Panacibacter</taxon>
    </lineage>
</organism>
<dbReference type="InterPro" id="IPR029479">
    <property type="entry name" value="Nitroreductase"/>
</dbReference>
<dbReference type="AlphaFoldDB" id="A0A5B8V5Z2"/>
<name>A0A5B8V5Z2_9BACT</name>
<feature type="domain" description="Nitroreductase" evidence="1">
    <location>
        <begin position="74"/>
        <end position="156"/>
    </location>
</feature>
<proteinExistence type="predicted"/>
<reference evidence="2 3" key="1">
    <citation type="journal article" date="2016" name="Int. J. Syst. Evol. Microbiol.">
        <title>Panacibacter ginsenosidivorans gen. nov., sp. nov., with ginsenoside converting activity isolated from soil of a ginseng field.</title>
        <authorList>
            <person name="Siddiqi M.Z."/>
            <person name="Muhammad Shafi S."/>
            <person name="Choi K.D."/>
            <person name="Im W.T."/>
        </authorList>
    </citation>
    <scope>NUCLEOTIDE SEQUENCE [LARGE SCALE GENOMIC DNA]</scope>
    <source>
        <strain evidence="2 3">Gsoil1550</strain>
    </source>
</reference>
<dbReference type="Gene3D" id="3.40.109.10">
    <property type="entry name" value="NADH Oxidase"/>
    <property type="match status" value="1"/>
</dbReference>
<dbReference type="InterPro" id="IPR050627">
    <property type="entry name" value="Nitroreductase/BluB"/>
</dbReference>
<evidence type="ECO:0000313" key="2">
    <source>
        <dbReference type="EMBL" id="QEC66253.1"/>
    </source>
</evidence>
<keyword evidence="3" id="KW-1185">Reference proteome</keyword>
<feature type="domain" description="Nitroreductase" evidence="1">
    <location>
        <begin position="13"/>
        <end position="63"/>
    </location>
</feature>
<dbReference type="SUPFAM" id="SSF55469">
    <property type="entry name" value="FMN-dependent nitroreductase-like"/>
    <property type="match status" value="1"/>
</dbReference>
<dbReference type="EMBL" id="CP042435">
    <property type="protein sequence ID" value="QEC66253.1"/>
    <property type="molecule type" value="Genomic_DNA"/>
</dbReference>
<dbReference type="Proteomes" id="UP000321533">
    <property type="component" value="Chromosome"/>
</dbReference>
<gene>
    <name evidence="2" type="ORF">FRZ67_02625</name>
</gene>